<name>A0ACC2UW86_9TREE</name>
<proteinExistence type="predicted"/>
<comment type="caution">
    <text evidence="1">The sequence shown here is derived from an EMBL/GenBank/DDBJ whole genome shotgun (WGS) entry which is preliminary data.</text>
</comment>
<reference evidence="1" key="1">
    <citation type="submission" date="2023-04" db="EMBL/GenBank/DDBJ databases">
        <title>Draft Genome sequencing of Naganishia species isolated from polar environments using Oxford Nanopore Technology.</title>
        <authorList>
            <person name="Leo P."/>
            <person name="Venkateswaran K."/>
        </authorList>
    </citation>
    <scope>NUCLEOTIDE SEQUENCE</scope>
    <source>
        <strain evidence="1">MNA-CCFEE 5261</strain>
    </source>
</reference>
<gene>
    <name evidence="1" type="ORF">QFC19_009367</name>
</gene>
<evidence type="ECO:0000313" key="2">
    <source>
        <dbReference type="Proteomes" id="UP001241377"/>
    </source>
</evidence>
<dbReference type="Proteomes" id="UP001241377">
    <property type="component" value="Unassembled WGS sequence"/>
</dbReference>
<organism evidence="1 2">
    <name type="scientific">Naganishia cerealis</name>
    <dbReference type="NCBI Taxonomy" id="610337"/>
    <lineage>
        <taxon>Eukaryota</taxon>
        <taxon>Fungi</taxon>
        <taxon>Dikarya</taxon>
        <taxon>Basidiomycota</taxon>
        <taxon>Agaricomycotina</taxon>
        <taxon>Tremellomycetes</taxon>
        <taxon>Filobasidiales</taxon>
        <taxon>Filobasidiaceae</taxon>
        <taxon>Naganishia</taxon>
    </lineage>
</organism>
<keyword evidence="2" id="KW-1185">Reference proteome</keyword>
<accession>A0ACC2UW86</accession>
<dbReference type="EMBL" id="JASBWR010000160">
    <property type="protein sequence ID" value="KAJ9090856.1"/>
    <property type="molecule type" value="Genomic_DNA"/>
</dbReference>
<protein>
    <submittedName>
        <fullName evidence="1">Uncharacterized protein</fullName>
    </submittedName>
</protein>
<evidence type="ECO:0000313" key="1">
    <source>
        <dbReference type="EMBL" id="KAJ9090856.1"/>
    </source>
</evidence>
<sequence length="424" mass="46773">MFTEALKRRLKQEVDEIITELTTPQEPDAYPEINGVIAGATDAKETVYLNAIGTKNIDTGEAINFIKNMITGTSQADCAILIIAGGTGEFEAGISKDGQTREHALLAYTLDGLGVIEPGQVDTDNGTFITPPRKPKTEVTIRHLLLHTAGFSYAFVNLDYSALAFLRNPELSAVNPKMAFFSNDKTPLVHEPGSRWMYGHSSDWLGLVIQEITGKKLSQFLKETIFDVVGMNSFTFRMDDASNMVAMHRRTGERNLKTMKKIGVPLTPEVDMGGQGCFGTVGDYLKFIRIWLNYGYSPDTNRRVILEKTARYAIKNHLPDGVGVDYEALFGVKLPPGFVNDGFTLAGCAYSMNEMPTGRPKGAVHWSGLANLFYWIDLENQVGGFWGSQFFPVMDLSSLMGNLRFEGQVYEALAASKEETGSKL</sequence>